<evidence type="ECO:0000313" key="2">
    <source>
        <dbReference type="Proteomes" id="UP000041770"/>
    </source>
</evidence>
<organism evidence="1 2">
    <name type="scientific">Vibrio cholerae</name>
    <dbReference type="NCBI Taxonomy" id="666"/>
    <lineage>
        <taxon>Bacteria</taxon>
        <taxon>Pseudomonadati</taxon>
        <taxon>Pseudomonadota</taxon>
        <taxon>Gammaproteobacteria</taxon>
        <taxon>Vibrionales</taxon>
        <taxon>Vibrionaceae</taxon>
        <taxon>Vibrio</taxon>
    </lineage>
</organism>
<protein>
    <submittedName>
        <fullName evidence="1">Uncharacterized protein</fullName>
    </submittedName>
</protein>
<proteinExistence type="predicted"/>
<reference evidence="1 2" key="1">
    <citation type="submission" date="2015-07" db="EMBL/GenBank/DDBJ databases">
        <authorList>
            <consortium name="Pathogen Informatics"/>
        </authorList>
    </citation>
    <scope>NUCLEOTIDE SEQUENCE [LARGE SCALE GENOMIC DNA]</scope>
    <source>
        <strain evidence="1 2">A316</strain>
    </source>
</reference>
<evidence type="ECO:0000313" key="1">
    <source>
        <dbReference type="EMBL" id="CSD23496.1"/>
    </source>
</evidence>
<dbReference type="EMBL" id="CWQY01000039">
    <property type="protein sequence ID" value="CSD23496.1"/>
    <property type="molecule type" value="Genomic_DNA"/>
</dbReference>
<accession>A0A656ANW9</accession>
<sequence>MAHHTQVSHTRFTRRSQTSTDTWAVHFNTEEVFLRCVFRHFDQGRAHAKTNLQHNRIIVTKHLLPIQQLWLVINPHGWPALFHCGFLAFGQTTFTTNKATNTTQHFAIFGIFLGDDFAHFYCLHITKSERELSKESSTVQVLLLTVYHPALKLFASAANTTTASNWKEENIPNVCRFYFTTNLWCNFAPLV</sequence>
<name>A0A656ANW9_VIBCL</name>
<gene>
    <name evidence="1" type="ORF">ERS013200_03627</name>
</gene>
<dbReference type="AlphaFoldDB" id="A0A656ANW9"/>
<dbReference type="Proteomes" id="UP000041770">
    <property type="component" value="Unassembled WGS sequence"/>
</dbReference>